<keyword evidence="2" id="KW-1185">Reference proteome</keyword>
<proteinExistence type="predicted"/>
<accession>L9WZX7</accession>
<sequence length="75" mass="8137">MIVLDRADNTIHTAVRDLEAALERGFPAVWNLVLARSSGSRAGRPARHSHKRVGHEPPALLESVVGLEFGKTALD</sequence>
<dbReference type="AlphaFoldDB" id="L9WZX7"/>
<protein>
    <submittedName>
        <fullName evidence="1">Uncharacterized protein</fullName>
    </submittedName>
</protein>
<name>L9WZX7_9EURY</name>
<gene>
    <name evidence="1" type="ORF">C491_17444</name>
</gene>
<dbReference type="Proteomes" id="UP000011688">
    <property type="component" value="Unassembled WGS sequence"/>
</dbReference>
<dbReference type="EMBL" id="AOIB01000032">
    <property type="protein sequence ID" value="ELY54995.1"/>
    <property type="molecule type" value="Genomic_DNA"/>
</dbReference>
<organism evidence="1 2">
    <name type="scientific">Natronococcus amylolyticus DSM 10524</name>
    <dbReference type="NCBI Taxonomy" id="1227497"/>
    <lineage>
        <taxon>Archaea</taxon>
        <taxon>Methanobacteriati</taxon>
        <taxon>Methanobacteriota</taxon>
        <taxon>Stenosarchaea group</taxon>
        <taxon>Halobacteria</taxon>
        <taxon>Halobacteriales</taxon>
        <taxon>Natrialbaceae</taxon>
        <taxon>Natronococcus</taxon>
    </lineage>
</organism>
<evidence type="ECO:0000313" key="2">
    <source>
        <dbReference type="Proteomes" id="UP000011688"/>
    </source>
</evidence>
<comment type="caution">
    <text evidence="1">The sequence shown here is derived from an EMBL/GenBank/DDBJ whole genome shotgun (WGS) entry which is preliminary data.</text>
</comment>
<evidence type="ECO:0000313" key="1">
    <source>
        <dbReference type="EMBL" id="ELY54995.1"/>
    </source>
</evidence>
<reference evidence="1 2" key="1">
    <citation type="journal article" date="2014" name="PLoS Genet.">
        <title>Phylogenetically driven sequencing of extremely halophilic archaea reveals strategies for static and dynamic osmo-response.</title>
        <authorList>
            <person name="Becker E.A."/>
            <person name="Seitzer P.M."/>
            <person name="Tritt A."/>
            <person name="Larsen D."/>
            <person name="Krusor M."/>
            <person name="Yao A.I."/>
            <person name="Wu D."/>
            <person name="Madern D."/>
            <person name="Eisen J.A."/>
            <person name="Darling A.E."/>
            <person name="Facciotti M.T."/>
        </authorList>
    </citation>
    <scope>NUCLEOTIDE SEQUENCE [LARGE SCALE GENOMIC DNA]</scope>
    <source>
        <strain evidence="1 2">DSM 10524</strain>
    </source>
</reference>